<dbReference type="AlphaFoldDB" id="A0AAW0CNQ9"/>
<proteinExistence type="predicted"/>
<dbReference type="Proteomes" id="UP001362999">
    <property type="component" value="Unassembled WGS sequence"/>
</dbReference>
<name>A0AAW0CNQ9_9AGAR</name>
<feature type="compositionally biased region" description="Gly residues" evidence="1">
    <location>
        <begin position="295"/>
        <end position="309"/>
    </location>
</feature>
<evidence type="ECO:0000313" key="2">
    <source>
        <dbReference type="EMBL" id="KAK7039781.1"/>
    </source>
</evidence>
<sequence>MSTPTQTAPQLPPTGTPIPGVPPILLRIANIPLLAFPINHTLALLASKPITASALATTKELSLTYLMGIDLLEKPVKPLLERVGGMVDYGFDIAEGIFVFPMQTTPDQVFEKFRPLDKLLTPLVNALYKIATLLLMIPPVPDTPEMYQIQRLFMIVKEIIVSIGQFLNKFAFLRGLAHFLAALTSLYTTAFEGINNTIQATARQLQTHIADASANVQKELDKAVAAWEKLIQGVAKWVSDWAGGLQDRLNAGNAAAEGGVPNPMQGLEIPKIPTPPILQNPLAGATAQGADSTGNGAGNSGGGGGGSGGLPNPLTQIENTVEDTASAVNKGLGSLTPPKLP</sequence>
<evidence type="ECO:0000313" key="3">
    <source>
        <dbReference type="Proteomes" id="UP001362999"/>
    </source>
</evidence>
<organism evidence="2 3">
    <name type="scientific">Favolaschia claudopus</name>
    <dbReference type="NCBI Taxonomy" id="2862362"/>
    <lineage>
        <taxon>Eukaryota</taxon>
        <taxon>Fungi</taxon>
        <taxon>Dikarya</taxon>
        <taxon>Basidiomycota</taxon>
        <taxon>Agaricomycotina</taxon>
        <taxon>Agaricomycetes</taxon>
        <taxon>Agaricomycetidae</taxon>
        <taxon>Agaricales</taxon>
        <taxon>Marasmiineae</taxon>
        <taxon>Mycenaceae</taxon>
        <taxon>Favolaschia</taxon>
    </lineage>
</organism>
<accession>A0AAW0CNQ9</accession>
<dbReference type="EMBL" id="JAWWNJ010000016">
    <property type="protein sequence ID" value="KAK7039781.1"/>
    <property type="molecule type" value="Genomic_DNA"/>
</dbReference>
<keyword evidence="3" id="KW-1185">Reference proteome</keyword>
<evidence type="ECO:0000256" key="1">
    <source>
        <dbReference type="SAM" id="MobiDB-lite"/>
    </source>
</evidence>
<feature type="region of interest" description="Disordered" evidence="1">
    <location>
        <begin position="261"/>
        <end position="321"/>
    </location>
</feature>
<comment type="caution">
    <text evidence="2">The sequence shown here is derived from an EMBL/GenBank/DDBJ whole genome shotgun (WGS) entry which is preliminary data.</text>
</comment>
<reference evidence="2 3" key="1">
    <citation type="journal article" date="2024" name="J Genomics">
        <title>Draft genome sequencing and assembly of Favolaschia claudopus CIRM-BRFM 2984 isolated from oak limbs.</title>
        <authorList>
            <person name="Navarro D."/>
            <person name="Drula E."/>
            <person name="Chaduli D."/>
            <person name="Cazenave R."/>
            <person name="Ahrendt S."/>
            <person name="Wang J."/>
            <person name="Lipzen A."/>
            <person name="Daum C."/>
            <person name="Barry K."/>
            <person name="Grigoriev I.V."/>
            <person name="Favel A."/>
            <person name="Rosso M.N."/>
            <person name="Martin F."/>
        </authorList>
    </citation>
    <scope>NUCLEOTIDE SEQUENCE [LARGE SCALE GENOMIC DNA]</scope>
    <source>
        <strain evidence="2 3">CIRM-BRFM 2984</strain>
    </source>
</reference>
<protein>
    <submittedName>
        <fullName evidence="2">Uncharacterized protein</fullName>
    </submittedName>
</protein>
<gene>
    <name evidence="2" type="ORF">R3P38DRAFT_491521</name>
</gene>